<reference evidence="1 2" key="1">
    <citation type="submission" date="2024-02" db="EMBL/GenBank/DDBJ databases">
        <title>New thermophilic sulfur-oxidizing bacteria from a hot springs of the Uzon caldera (Kamchatka, Russia).</title>
        <authorList>
            <person name="Dukat A.M."/>
            <person name="Elcheninov A.G."/>
            <person name="Frolov E.N."/>
        </authorList>
    </citation>
    <scope>NUCLEOTIDE SEQUENCE [LARGE SCALE GENOMIC DNA]</scope>
    <source>
        <strain evidence="1 2">AK1</strain>
    </source>
</reference>
<comment type="caution">
    <text evidence="1">The sequence shown here is derived from an EMBL/GenBank/DDBJ whole genome shotgun (WGS) entry which is preliminary data.</text>
</comment>
<sequence>MSVECYGQRLLNPFRGAMHTIRYEAAEAVTLDGVHWDIYVANDSLLEGLDASCHPQITDIRFGAWSVERGLKRGPIYPSEDFLRMEEMGAIVYQYLTQVHRRVPFPFRDRHEFWLLDEAHQPLALLHSVVEPGDMNLDVELEWRPGFLARERFRSDALAGAGDSAAEHLARHVNARAGAHPAGQWFRREADGSGTGLAHTDGVGAVAGRRLPPEAFPPLLLAVDWMDGDHRRLAADFQAWQAPWLLALPDLDRALRAELERQARQQATLVERLHRLYPEVVDRKMLNAALVEAILCRNQGEDAPSRDTTLSTFYIELAQQPPDWERGR</sequence>
<accession>A0ABV0EI74</accession>
<evidence type="ECO:0000313" key="1">
    <source>
        <dbReference type="EMBL" id="MEO1767092.1"/>
    </source>
</evidence>
<evidence type="ECO:0000313" key="2">
    <source>
        <dbReference type="Proteomes" id="UP001482231"/>
    </source>
</evidence>
<dbReference type="RefSeq" id="WP_347308201.1">
    <property type="nucleotide sequence ID" value="NZ_JBAJEX010000005.1"/>
</dbReference>
<dbReference type="Proteomes" id="UP001482231">
    <property type="component" value="Unassembled WGS sequence"/>
</dbReference>
<keyword evidence="2" id="KW-1185">Reference proteome</keyword>
<protein>
    <submittedName>
        <fullName evidence="1">Uncharacterized protein</fullName>
    </submittedName>
</protein>
<name>A0ABV0EI74_9BURK</name>
<proteinExistence type="predicted"/>
<dbReference type="EMBL" id="JBAJEX010000005">
    <property type="protein sequence ID" value="MEO1767092.1"/>
    <property type="molecule type" value="Genomic_DNA"/>
</dbReference>
<organism evidence="1 2">
    <name type="scientific">Thiobacter aerophilum</name>
    <dbReference type="NCBI Taxonomy" id="3121275"/>
    <lineage>
        <taxon>Bacteria</taxon>
        <taxon>Pseudomonadati</taxon>
        <taxon>Pseudomonadota</taxon>
        <taxon>Betaproteobacteria</taxon>
        <taxon>Burkholderiales</taxon>
        <taxon>Thiobacteraceae</taxon>
        <taxon>Thiobacter</taxon>
    </lineage>
</organism>
<gene>
    <name evidence="1" type="ORF">V6E02_07695</name>
</gene>